<protein>
    <submittedName>
        <fullName evidence="1">Uncharacterized protein</fullName>
    </submittedName>
</protein>
<accession>A0A221V0J8</accession>
<organism evidence="1 2">
    <name type="scientific">Arenibacter algicola</name>
    <dbReference type="NCBI Taxonomy" id="616991"/>
    <lineage>
        <taxon>Bacteria</taxon>
        <taxon>Pseudomonadati</taxon>
        <taxon>Bacteroidota</taxon>
        <taxon>Flavobacteriia</taxon>
        <taxon>Flavobacteriales</taxon>
        <taxon>Flavobacteriaceae</taxon>
        <taxon>Arenibacter</taxon>
    </lineage>
</organism>
<evidence type="ECO:0000313" key="1">
    <source>
        <dbReference type="EMBL" id="ASO07135.1"/>
    </source>
</evidence>
<dbReference type="EMBL" id="CP022515">
    <property type="protein sequence ID" value="ASO07135.1"/>
    <property type="molecule type" value="Genomic_DNA"/>
</dbReference>
<sequence>MIYKIPTLKFYHIYLRIGVKEILGYFYILPLNYTYICVSYKAKQASYNK</sequence>
<reference evidence="1 2" key="1">
    <citation type="submission" date="2017-07" db="EMBL/GenBank/DDBJ databases">
        <title>Genome Sequence of Arenibacter algicola Strain SMS7 Isolated from a culture of the Diatom Skeletonema marinoi.</title>
        <authorList>
            <person name="Topel M."/>
            <person name="Pinder M.I.M."/>
            <person name="Johansson O.N."/>
            <person name="Kourtchenko O."/>
            <person name="Godhe A."/>
            <person name="Clarke A.K."/>
        </authorList>
    </citation>
    <scope>NUCLEOTIDE SEQUENCE [LARGE SCALE GENOMIC DNA]</scope>
    <source>
        <strain evidence="1 2">SMS7</strain>
    </source>
</reference>
<gene>
    <name evidence="1" type="ORF">AREALGSMS7_03725</name>
</gene>
<dbReference type="STRING" id="616991.GCA_000733925_01938"/>
<dbReference type="Proteomes" id="UP000204551">
    <property type="component" value="Chromosome"/>
</dbReference>
<evidence type="ECO:0000313" key="2">
    <source>
        <dbReference type="Proteomes" id="UP000204551"/>
    </source>
</evidence>
<proteinExistence type="predicted"/>
<dbReference type="AlphaFoldDB" id="A0A221V0J8"/>
<name>A0A221V0J8_9FLAO</name>
<dbReference type="KEGG" id="aalg:AREALGSMS7_03725"/>